<feature type="region of interest" description="Disordered" evidence="5">
    <location>
        <begin position="1"/>
        <end position="110"/>
    </location>
</feature>
<dbReference type="SMART" id="SM00064">
    <property type="entry name" value="FYVE"/>
    <property type="match status" value="1"/>
</dbReference>
<name>Q6BXB0_DEBHA</name>
<dbReference type="eggNOG" id="KOG1729">
    <property type="taxonomic scope" value="Eukaryota"/>
</dbReference>
<dbReference type="CDD" id="cd15760">
    <property type="entry name" value="FYVE_scVPS27p_like"/>
    <property type="match status" value="1"/>
</dbReference>
<feature type="compositionally biased region" description="Polar residues" evidence="5">
    <location>
        <begin position="189"/>
        <end position="200"/>
    </location>
</feature>
<evidence type="ECO:0000313" key="8">
    <source>
        <dbReference type="Proteomes" id="UP000000599"/>
    </source>
</evidence>
<dbReference type="OrthoDB" id="10018316at2759"/>
<dbReference type="HOGENOM" id="CLU_012484_0_0_1"/>
<dbReference type="GO" id="GO:0032266">
    <property type="term" value="F:phosphatidylinositol-3-phosphate binding"/>
    <property type="evidence" value="ECO:0007669"/>
    <property type="project" value="UniProtKB-ARBA"/>
</dbReference>
<keyword evidence="2 4" id="KW-0863">Zinc-finger</keyword>
<dbReference type="InterPro" id="IPR000306">
    <property type="entry name" value="Znf_FYVE"/>
</dbReference>
<feature type="compositionally biased region" description="Polar residues" evidence="5">
    <location>
        <begin position="304"/>
        <end position="326"/>
    </location>
</feature>
<dbReference type="Pfam" id="PF01363">
    <property type="entry name" value="FYVE"/>
    <property type="match status" value="1"/>
</dbReference>
<dbReference type="Proteomes" id="UP000000599">
    <property type="component" value="Chromosome B"/>
</dbReference>
<feature type="compositionally biased region" description="Basic and acidic residues" evidence="5">
    <location>
        <begin position="676"/>
        <end position="689"/>
    </location>
</feature>
<feature type="region of interest" description="Disordered" evidence="5">
    <location>
        <begin position="662"/>
        <end position="722"/>
    </location>
</feature>
<dbReference type="PANTHER" id="PTHR23164:SF30">
    <property type="entry name" value="EARLY ENDOSOME ANTIGEN 1"/>
    <property type="match status" value="1"/>
</dbReference>
<dbReference type="VEuPathDB" id="FungiDB:DEHA2B04532g"/>
<keyword evidence="3" id="KW-0862">Zinc</keyword>
<feature type="compositionally biased region" description="Polar residues" evidence="5">
    <location>
        <begin position="520"/>
        <end position="531"/>
    </location>
</feature>
<feature type="compositionally biased region" description="Polar residues" evidence="5">
    <location>
        <begin position="73"/>
        <end position="90"/>
    </location>
</feature>
<feature type="region of interest" description="Disordered" evidence="5">
    <location>
        <begin position="400"/>
        <end position="448"/>
    </location>
</feature>
<dbReference type="InterPro" id="IPR013083">
    <property type="entry name" value="Znf_RING/FYVE/PHD"/>
</dbReference>
<dbReference type="OMA" id="RHWLYLD"/>
<reference evidence="7 8" key="1">
    <citation type="journal article" date="2004" name="Nature">
        <title>Genome evolution in yeasts.</title>
        <authorList>
            <consortium name="Genolevures"/>
            <person name="Dujon B."/>
            <person name="Sherman D."/>
            <person name="Fischer G."/>
            <person name="Durrens P."/>
            <person name="Casaregola S."/>
            <person name="Lafontaine I."/>
            <person name="de Montigny J."/>
            <person name="Marck C."/>
            <person name="Neuveglise C."/>
            <person name="Talla E."/>
            <person name="Goffard N."/>
            <person name="Frangeul L."/>
            <person name="Aigle M."/>
            <person name="Anthouard V."/>
            <person name="Babour A."/>
            <person name="Barbe V."/>
            <person name="Barnay S."/>
            <person name="Blanchin S."/>
            <person name="Beckerich J.M."/>
            <person name="Beyne E."/>
            <person name="Bleykasten C."/>
            <person name="Boisrame A."/>
            <person name="Boyer J."/>
            <person name="Cattolico L."/>
            <person name="Confanioleri F."/>
            <person name="de Daruvar A."/>
            <person name="Despons L."/>
            <person name="Fabre E."/>
            <person name="Fairhead C."/>
            <person name="Ferry-Dumazet H."/>
            <person name="Groppi A."/>
            <person name="Hantraye F."/>
            <person name="Hennequin C."/>
            <person name="Jauniaux N."/>
            <person name="Joyet P."/>
            <person name="Kachouri R."/>
            <person name="Kerrest A."/>
            <person name="Koszul R."/>
            <person name="Lemaire M."/>
            <person name="Lesur I."/>
            <person name="Ma L."/>
            <person name="Muller H."/>
            <person name="Nicaud J.M."/>
            <person name="Nikolski M."/>
            <person name="Oztas S."/>
            <person name="Ozier-Kalogeropoulos O."/>
            <person name="Pellenz S."/>
            <person name="Potier S."/>
            <person name="Richard G.F."/>
            <person name="Straub M.L."/>
            <person name="Suleau A."/>
            <person name="Swennene D."/>
            <person name="Tekaia F."/>
            <person name="Wesolowski-Louvel M."/>
            <person name="Westhof E."/>
            <person name="Wirth B."/>
            <person name="Zeniou-Meyer M."/>
            <person name="Zivanovic I."/>
            <person name="Bolotin-Fukuhara M."/>
            <person name="Thierry A."/>
            <person name="Bouchier C."/>
            <person name="Caudron B."/>
            <person name="Scarpelli C."/>
            <person name="Gaillardin C."/>
            <person name="Weissenbach J."/>
            <person name="Wincker P."/>
            <person name="Souciet J.L."/>
        </authorList>
    </citation>
    <scope>NUCLEOTIDE SEQUENCE [LARGE SCALE GENOMIC DNA]</scope>
    <source>
        <strain evidence="8">ATCC 36239 / CBS 767 / BCRC 21394 / JCM 1990 / NBRC 0083 / IGC 2968</strain>
    </source>
</reference>
<dbReference type="GO" id="GO:0008270">
    <property type="term" value="F:zinc ion binding"/>
    <property type="evidence" value="ECO:0007669"/>
    <property type="project" value="UniProtKB-KW"/>
</dbReference>
<dbReference type="PANTHER" id="PTHR23164">
    <property type="entry name" value="EARLY ENDOSOME ANTIGEN 1"/>
    <property type="match status" value="1"/>
</dbReference>
<feature type="compositionally biased region" description="Low complexity" evidence="5">
    <location>
        <begin position="206"/>
        <end position="218"/>
    </location>
</feature>
<keyword evidence="8" id="KW-1185">Reference proteome</keyword>
<feature type="region of interest" description="Disordered" evidence="5">
    <location>
        <begin position="304"/>
        <end position="374"/>
    </location>
</feature>
<feature type="domain" description="FYVE-type" evidence="6">
    <location>
        <begin position="587"/>
        <end position="644"/>
    </location>
</feature>
<dbReference type="InterPro" id="IPR011011">
    <property type="entry name" value="Znf_FYVE_PHD"/>
</dbReference>
<evidence type="ECO:0000256" key="1">
    <source>
        <dbReference type="ARBA" id="ARBA00022723"/>
    </source>
</evidence>
<feature type="region of interest" description="Disordered" evidence="5">
    <location>
        <begin position="520"/>
        <end position="553"/>
    </location>
</feature>
<evidence type="ECO:0000256" key="4">
    <source>
        <dbReference type="PROSITE-ProRule" id="PRU00091"/>
    </source>
</evidence>
<feature type="region of interest" description="Disordered" evidence="5">
    <location>
        <begin position="125"/>
        <end position="152"/>
    </location>
</feature>
<feature type="compositionally biased region" description="Polar residues" evidence="5">
    <location>
        <begin position="142"/>
        <end position="152"/>
    </location>
</feature>
<dbReference type="PROSITE" id="PS50178">
    <property type="entry name" value="ZF_FYVE"/>
    <property type="match status" value="1"/>
</dbReference>
<feature type="region of interest" description="Disordered" evidence="5">
    <location>
        <begin position="189"/>
        <end position="222"/>
    </location>
</feature>
<organism evidence="7 8">
    <name type="scientific">Debaryomyces hansenii (strain ATCC 36239 / CBS 767 / BCRC 21394 / JCM 1990 / NBRC 0083 / IGC 2968)</name>
    <name type="common">Yeast</name>
    <name type="synonym">Torulaspora hansenii</name>
    <dbReference type="NCBI Taxonomy" id="284592"/>
    <lineage>
        <taxon>Eukaryota</taxon>
        <taxon>Fungi</taxon>
        <taxon>Dikarya</taxon>
        <taxon>Ascomycota</taxon>
        <taxon>Saccharomycotina</taxon>
        <taxon>Pichiomycetes</taxon>
        <taxon>Debaryomycetaceae</taxon>
        <taxon>Debaryomyces</taxon>
    </lineage>
</organism>
<feature type="region of interest" description="Disordered" evidence="5">
    <location>
        <begin position="250"/>
        <end position="284"/>
    </location>
</feature>
<dbReference type="Gene3D" id="3.30.40.10">
    <property type="entry name" value="Zinc/RING finger domain, C3HC4 (zinc finger)"/>
    <property type="match status" value="1"/>
</dbReference>
<accession>Q6BXB0</accession>
<feature type="compositionally biased region" description="Polar residues" evidence="5">
    <location>
        <begin position="691"/>
        <end position="722"/>
    </location>
</feature>
<dbReference type="InParanoid" id="Q6BXB0"/>
<dbReference type="RefSeq" id="XP_457159.2">
    <property type="nucleotide sequence ID" value="XM_457159.1"/>
</dbReference>
<feature type="compositionally biased region" description="Polar residues" evidence="5">
    <location>
        <begin position="355"/>
        <end position="368"/>
    </location>
</feature>
<dbReference type="KEGG" id="dha:DEHA2B04532g"/>
<feature type="compositionally biased region" description="Polar residues" evidence="5">
    <location>
        <begin position="1"/>
        <end position="12"/>
    </location>
</feature>
<feature type="compositionally biased region" description="Polar residues" evidence="5">
    <location>
        <begin position="25"/>
        <end position="42"/>
    </location>
</feature>
<dbReference type="GeneID" id="2913753"/>
<dbReference type="InterPro" id="IPR017455">
    <property type="entry name" value="Znf_FYVE-rel"/>
</dbReference>
<evidence type="ECO:0000259" key="6">
    <source>
        <dbReference type="PROSITE" id="PS50178"/>
    </source>
</evidence>
<feature type="compositionally biased region" description="Polar residues" evidence="5">
    <location>
        <begin position="404"/>
        <end position="416"/>
    </location>
</feature>
<feature type="compositionally biased region" description="Low complexity" evidence="5">
    <location>
        <begin position="532"/>
        <end position="545"/>
    </location>
</feature>
<gene>
    <name evidence="7" type="ordered locus">DEHA2B04532g</name>
</gene>
<feature type="compositionally biased region" description="Low complexity" evidence="5">
    <location>
        <begin position="327"/>
        <end position="340"/>
    </location>
</feature>
<evidence type="ECO:0000256" key="3">
    <source>
        <dbReference type="ARBA" id="ARBA00022833"/>
    </source>
</evidence>
<dbReference type="AlphaFoldDB" id="Q6BXB0"/>
<feature type="region of interest" description="Disordered" evidence="5">
    <location>
        <begin position="474"/>
        <end position="508"/>
    </location>
</feature>
<proteinExistence type="predicted"/>
<sequence>MAESNNVASNGTTDEDKSGGAEMRSNGQGNTRFTISTPTSPEKNGGDERQDVKHEGSGVGGGAGDGDEDGNRSQETQSTLDEGTQNDESQGGQGDLMFKKKDVRRSRTQSFQSVLSSASLKSLKQSCASNQQQGTQGQPSQRTNSFISTHSNPNTVKNFQSFIQAPVLSSISNLRGNVDDVEIGQRLPFSSQRGNYQGDLNGTDCGNKGNGSSSTTSLNDDDEAADQDTMMQQQKLTLNALRKLTLSPMPIINGDESMPQRKSISRKSSSKLTDKSSRNLEPYQPAEVDLSSFASLTRQPKLNLNEITGPSSSLTNSEISPTTSKPANNSNRASENASTNKSGTPKRPPALPSLMEQSDSSIATSSNTDDAEGQISATQRYHNEVHQNHLQNVRAHIKDLPGVNSGSQITGPSSLSDARRKSGQQVPMHQPVPRPQHPYQPNKPKMNKQLQQINSLRSPMYIPAVLRMTQDINRSQSATNSPQNDFFPSNVNDPSDSHPGSSETTPSVQNPLLHNVLQENLTSTSSRGSTNSVESFKSTESSSPPVMSPTGPFTVSKRKYETILRQAPTRKHWVRDESVNKCGIPTCSKVFNFFERRHHCRKCGGIYCKEHTSHYLYINHLAQFTTGGRGTLSKVCDNCIEEYNEFMRHEFGVSINPTCNRKISAPQPSHTSKKQQSADKLGKMPKESLIKSINNSKVGESTTNRNDQPVGSVPANWSWSSF</sequence>
<protein>
    <submittedName>
        <fullName evidence="7">DEHA2B04532p</fullName>
    </submittedName>
</protein>
<evidence type="ECO:0000256" key="2">
    <source>
        <dbReference type="ARBA" id="ARBA00022771"/>
    </source>
</evidence>
<evidence type="ECO:0000313" key="7">
    <source>
        <dbReference type="EMBL" id="CAG85153.2"/>
    </source>
</evidence>
<dbReference type="SUPFAM" id="SSF57903">
    <property type="entry name" value="FYVE/PHD zinc finger"/>
    <property type="match status" value="1"/>
</dbReference>
<evidence type="ECO:0000256" key="5">
    <source>
        <dbReference type="SAM" id="MobiDB-lite"/>
    </source>
</evidence>
<feature type="compositionally biased region" description="Low complexity" evidence="5">
    <location>
        <begin position="125"/>
        <end position="141"/>
    </location>
</feature>
<dbReference type="EMBL" id="CR382134">
    <property type="protein sequence ID" value="CAG85153.2"/>
    <property type="molecule type" value="Genomic_DNA"/>
</dbReference>
<feature type="compositionally biased region" description="Basic and acidic residues" evidence="5">
    <location>
        <begin position="44"/>
        <end position="56"/>
    </location>
</feature>
<dbReference type="STRING" id="284592.Q6BXB0"/>
<keyword evidence="1" id="KW-0479">Metal-binding</keyword>